<comment type="caution">
    <text evidence="2">The sequence shown here is derived from an EMBL/GenBank/DDBJ whole genome shotgun (WGS) entry which is preliminary data.</text>
</comment>
<accession>A0AAD7SEJ8</accession>
<evidence type="ECO:0000313" key="3">
    <source>
        <dbReference type="Proteomes" id="UP001221898"/>
    </source>
</evidence>
<dbReference type="EMBL" id="JAINUG010000072">
    <property type="protein sequence ID" value="KAJ8401147.1"/>
    <property type="molecule type" value="Genomic_DNA"/>
</dbReference>
<feature type="region of interest" description="Disordered" evidence="1">
    <location>
        <begin position="100"/>
        <end position="131"/>
    </location>
</feature>
<reference evidence="2" key="1">
    <citation type="journal article" date="2023" name="Science">
        <title>Genome structures resolve the early diversification of teleost fishes.</title>
        <authorList>
            <person name="Parey E."/>
            <person name="Louis A."/>
            <person name="Montfort J."/>
            <person name="Bouchez O."/>
            <person name="Roques C."/>
            <person name="Iampietro C."/>
            <person name="Lluch J."/>
            <person name="Castinel A."/>
            <person name="Donnadieu C."/>
            <person name="Desvignes T."/>
            <person name="Floi Bucao C."/>
            <person name="Jouanno E."/>
            <person name="Wen M."/>
            <person name="Mejri S."/>
            <person name="Dirks R."/>
            <person name="Jansen H."/>
            <person name="Henkel C."/>
            <person name="Chen W.J."/>
            <person name="Zahm M."/>
            <person name="Cabau C."/>
            <person name="Klopp C."/>
            <person name="Thompson A.W."/>
            <person name="Robinson-Rechavi M."/>
            <person name="Braasch I."/>
            <person name="Lecointre G."/>
            <person name="Bobe J."/>
            <person name="Postlethwait J.H."/>
            <person name="Berthelot C."/>
            <person name="Roest Crollius H."/>
            <person name="Guiguen Y."/>
        </authorList>
    </citation>
    <scope>NUCLEOTIDE SEQUENCE</scope>
    <source>
        <strain evidence="2">NC1722</strain>
    </source>
</reference>
<protein>
    <submittedName>
        <fullName evidence="2">Uncharacterized protein</fullName>
    </submittedName>
</protein>
<name>A0AAD7SEJ8_9TELE</name>
<proteinExistence type="predicted"/>
<organism evidence="2 3">
    <name type="scientific">Aldrovandia affinis</name>
    <dbReference type="NCBI Taxonomy" id="143900"/>
    <lineage>
        <taxon>Eukaryota</taxon>
        <taxon>Metazoa</taxon>
        <taxon>Chordata</taxon>
        <taxon>Craniata</taxon>
        <taxon>Vertebrata</taxon>
        <taxon>Euteleostomi</taxon>
        <taxon>Actinopterygii</taxon>
        <taxon>Neopterygii</taxon>
        <taxon>Teleostei</taxon>
        <taxon>Notacanthiformes</taxon>
        <taxon>Halosauridae</taxon>
        <taxon>Aldrovandia</taxon>
    </lineage>
</organism>
<keyword evidence="3" id="KW-1185">Reference proteome</keyword>
<feature type="region of interest" description="Disordered" evidence="1">
    <location>
        <begin position="1"/>
        <end position="36"/>
    </location>
</feature>
<dbReference type="Proteomes" id="UP001221898">
    <property type="component" value="Unassembled WGS sequence"/>
</dbReference>
<evidence type="ECO:0000256" key="1">
    <source>
        <dbReference type="SAM" id="MobiDB-lite"/>
    </source>
</evidence>
<sequence>MCRSQEGGEGDQLQNLTNCHPRRAANIKQTGRRRDVTAGPKLLSVPVCFTVLVSQIGRRRQRRRGGVGSAHEAGRSQGHALVPGLVQPARPPACLTVTPATPSPVSLTQPRGGDPNCSLSSPSPLNLRVHM</sequence>
<dbReference type="AlphaFoldDB" id="A0AAD7SEJ8"/>
<feature type="compositionally biased region" description="Low complexity" evidence="1">
    <location>
        <begin position="115"/>
        <end position="131"/>
    </location>
</feature>
<feature type="compositionally biased region" description="Polar residues" evidence="1">
    <location>
        <begin position="100"/>
        <end position="109"/>
    </location>
</feature>
<feature type="region of interest" description="Disordered" evidence="1">
    <location>
        <begin position="58"/>
        <end position="85"/>
    </location>
</feature>
<evidence type="ECO:0000313" key="2">
    <source>
        <dbReference type="EMBL" id="KAJ8401147.1"/>
    </source>
</evidence>
<gene>
    <name evidence="2" type="ORF">AAFF_G00387290</name>
</gene>